<reference evidence="2" key="1">
    <citation type="submission" date="2021-02" db="EMBL/GenBank/DDBJ databases">
        <authorList>
            <person name="Nowell W R."/>
        </authorList>
    </citation>
    <scope>NUCLEOTIDE SEQUENCE</scope>
    <source>
        <strain evidence="2">Ploen Becks lab</strain>
    </source>
</reference>
<evidence type="ECO:0000256" key="1">
    <source>
        <dbReference type="SAM" id="Phobius"/>
    </source>
</evidence>
<proteinExistence type="predicted"/>
<keyword evidence="1" id="KW-0472">Membrane</keyword>
<feature type="transmembrane region" description="Helical" evidence="1">
    <location>
        <begin position="43"/>
        <end position="66"/>
    </location>
</feature>
<dbReference type="Proteomes" id="UP000663879">
    <property type="component" value="Unassembled WGS sequence"/>
</dbReference>
<sequence>MDSSIIDFFNEKVNSGNSSSSFLETFQLLKCNNPKICSLIMTFNVYFIVSIVIFLILVVIILILCFRLKGLKTLQDCSKNVKIQNSQSDYLLDLSTRKKSKSSIGLFRKKIEYQIHKINPDEVDNELKKAIEKRKILENSNSVISSDDVYMIEYPNTQI</sequence>
<name>A0A813M3B2_9BILA</name>
<dbReference type="EMBL" id="CAJNOC010000013">
    <property type="protein sequence ID" value="CAF0705796.1"/>
    <property type="molecule type" value="Genomic_DNA"/>
</dbReference>
<evidence type="ECO:0000313" key="2">
    <source>
        <dbReference type="EMBL" id="CAF0705796.1"/>
    </source>
</evidence>
<organism evidence="2 3">
    <name type="scientific">Brachionus calyciflorus</name>
    <dbReference type="NCBI Taxonomy" id="104777"/>
    <lineage>
        <taxon>Eukaryota</taxon>
        <taxon>Metazoa</taxon>
        <taxon>Spiralia</taxon>
        <taxon>Gnathifera</taxon>
        <taxon>Rotifera</taxon>
        <taxon>Eurotatoria</taxon>
        <taxon>Monogononta</taxon>
        <taxon>Pseudotrocha</taxon>
        <taxon>Ploima</taxon>
        <taxon>Brachionidae</taxon>
        <taxon>Brachionus</taxon>
    </lineage>
</organism>
<gene>
    <name evidence="2" type="ORF">OXX778_LOCUS292</name>
</gene>
<keyword evidence="1" id="KW-0812">Transmembrane</keyword>
<accession>A0A813M3B2</accession>
<keyword evidence="1" id="KW-1133">Transmembrane helix</keyword>
<evidence type="ECO:0000313" key="3">
    <source>
        <dbReference type="Proteomes" id="UP000663879"/>
    </source>
</evidence>
<comment type="caution">
    <text evidence="2">The sequence shown here is derived from an EMBL/GenBank/DDBJ whole genome shotgun (WGS) entry which is preliminary data.</text>
</comment>
<dbReference type="AlphaFoldDB" id="A0A813M3B2"/>
<keyword evidence="3" id="KW-1185">Reference proteome</keyword>
<protein>
    <submittedName>
        <fullName evidence="2">Uncharacterized protein</fullName>
    </submittedName>
</protein>